<evidence type="ECO:0000313" key="2">
    <source>
        <dbReference type="Proteomes" id="UP000054903"/>
    </source>
</evidence>
<proteinExistence type="predicted"/>
<evidence type="ECO:0000313" key="1">
    <source>
        <dbReference type="EMBL" id="SAK94228.1"/>
    </source>
</evidence>
<keyword evidence="2" id="KW-1185">Reference proteome</keyword>
<reference evidence="1" key="1">
    <citation type="submission" date="2016-01" db="EMBL/GenBank/DDBJ databases">
        <authorList>
            <person name="Peeters C."/>
        </authorList>
    </citation>
    <scope>NUCLEOTIDE SEQUENCE</scope>
    <source>
        <strain evidence="1">LMG 29320</strain>
    </source>
</reference>
<sequence>MIPLRVHEYALLHASAAPFARGDPYLFTLPTGRYCTAPKLVIRTVVFFS</sequence>
<accession>A0A158DI28</accession>
<dbReference type="EMBL" id="FCNX02000016">
    <property type="protein sequence ID" value="SAK94228.1"/>
    <property type="molecule type" value="Genomic_DNA"/>
</dbReference>
<dbReference type="AlphaFoldDB" id="A0A158DI28"/>
<comment type="caution">
    <text evidence="1">The sequence shown here is derived from an EMBL/GenBank/DDBJ whole genome shotgun (WGS) entry which is preliminary data.</text>
</comment>
<protein>
    <submittedName>
        <fullName evidence="1">Uncharacterized protein</fullName>
    </submittedName>
</protein>
<dbReference type="Proteomes" id="UP000054903">
    <property type="component" value="Unassembled WGS sequence"/>
</dbReference>
<dbReference type="STRING" id="1777138.AWB77_05378"/>
<gene>
    <name evidence="1" type="ORF">AWB77_05378</name>
</gene>
<organism evidence="1 2">
    <name type="scientific">Caballeronia fortuita</name>
    <dbReference type="NCBI Taxonomy" id="1777138"/>
    <lineage>
        <taxon>Bacteria</taxon>
        <taxon>Pseudomonadati</taxon>
        <taxon>Pseudomonadota</taxon>
        <taxon>Betaproteobacteria</taxon>
        <taxon>Burkholderiales</taxon>
        <taxon>Burkholderiaceae</taxon>
        <taxon>Caballeronia</taxon>
    </lineage>
</organism>
<name>A0A158DI28_9BURK</name>